<name>X7E3V5_9GAMM</name>
<dbReference type="PATRIC" id="fig|1122207.3.peg.1886"/>
<dbReference type="Proteomes" id="UP000054058">
    <property type="component" value="Unassembled WGS sequence"/>
</dbReference>
<dbReference type="AlphaFoldDB" id="X7E3V5"/>
<keyword evidence="2" id="KW-1185">Reference proteome</keyword>
<dbReference type="RefSeq" id="WP_156924880.1">
    <property type="nucleotide sequence ID" value="NZ_JAMB01000007.1"/>
</dbReference>
<proteinExistence type="predicted"/>
<reference evidence="1 2" key="1">
    <citation type="submission" date="2014-01" db="EMBL/GenBank/DDBJ databases">
        <title>Marinomonas ushuaiensis DSM 15871 Genome Sequencing.</title>
        <authorList>
            <person name="Lai Q."/>
            <person name="Shao Z.S."/>
        </authorList>
    </citation>
    <scope>NUCLEOTIDE SEQUENCE [LARGE SCALE GENOMIC DNA]</scope>
    <source>
        <strain evidence="1 2">DSM 15871</strain>
    </source>
</reference>
<dbReference type="OrthoDB" id="573055at2"/>
<dbReference type="STRING" id="1122207.MUS1_13720"/>
<accession>X7E3V5</accession>
<dbReference type="eggNOG" id="ENOG5032S0I">
    <property type="taxonomic scope" value="Bacteria"/>
</dbReference>
<comment type="caution">
    <text evidence="1">The sequence shown here is derived from an EMBL/GenBank/DDBJ whole genome shotgun (WGS) entry which is preliminary data.</text>
</comment>
<dbReference type="EMBL" id="JAMB01000007">
    <property type="protein sequence ID" value="ETX10637.1"/>
    <property type="molecule type" value="Genomic_DNA"/>
</dbReference>
<sequence length="136" mass="15331">MIKYWLITILFSSMAYGTDSFSDSLEYAQVTYVKASQTSNGSWCFDTQVRHNDEGWQHYADTWQVVSQQGEVLGERVLFHPHDNEQPFTRSLCGVQIPSDVTMVIVRAKCNLHGFGGQTVVIDLGSSKGDKYSVTR</sequence>
<organism evidence="1 2">
    <name type="scientific">Marinomonas ushuaiensis DSM 15871</name>
    <dbReference type="NCBI Taxonomy" id="1122207"/>
    <lineage>
        <taxon>Bacteria</taxon>
        <taxon>Pseudomonadati</taxon>
        <taxon>Pseudomonadota</taxon>
        <taxon>Gammaproteobacteria</taxon>
        <taxon>Oceanospirillales</taxon>
        <taxon>Oceanospirillaceae</taxon>
        <taxon>Marinomonas</taxon>
    </lineage>
</organism>
<evidence type="ECO:0000313" key="1">
    <source>
        <dbReference type="EMBL" id="ETX10637.1"/>
    </source>
</evidence>
<protein>
    <submittedName>
        <fullName evidence="1">Uncharacterized protein</fullName>
    </submittedName>
</protein>
<gene>
    <name evidence="1" type="ORF">MUS1_13720</name>
</gene>
<evidence type="ECO:0000313" key="2">
    <source>
        <dbReference type="Proteomes" id="UP000054058"/>
    </source>
</evidence>